<dbReference type="RefSeq" id="WP_348711143.1">
    <property type="nucleotide sequence ID" value="NZ_CAXIXY010000003.1"/>
</dbReference>
<dbReference type="Proteomes" id="UP001497416">
    <property type="component" value="Unassembled WGS sequence"/>
</dbReference>
<protein>
    <recommendedName>
        <fullName evidence="3">DUF1800 domain-containing protein</fullName>
    </recommendedName>
</protein>
<name>A0ABP1EJF7_9FLAO</name>
<proteinExistence type="predicted"/>
<gene>
    <name evidence="1" type="ORF">T190607A01A_11255</name>
</gene>
<evidence type="ECO:0000313" key="2">
    <source>
        <dbReference type="Proteomes" id="UP001497416"/>
    </source>
</evidence>
<dbReference type="Pfam" id="PF08811">
    <property type="entry name" value="DUF1800"/>
    <property type="match status" value="1"/>
</dbReference>
<evidence type="ECO:0000313" key="1">
    <source>
        <dbReference type="EMBL" id="CAL2081800.1"/>
    </source>
</evidence>
<sequence>MKNKHILHLYNRIGFGILPNEVEKLNSKTPTEVVNTLFESSETITPLYIDTNFLNSVSLKALKNKSKRQELMKMSRKKVRELNLIWMDRLANPKEVLREKMTLFWANHFVCEDKNVLHVLQYNNTLRKHALGNFGDFVKAISKEAAMLKYLNNKQNRKNSPNENFARELLELFTLGQGNYSEKDIQESARAFTGYNHRFNGDFILRRRQHDYGEKEFFDQVGSFDGNDIIDIILQQKQCARFICQKMYTYFVNDKIKPDRIEEMTSIFFKDYNIEKLMKYVLTSDWFYDEENIGAKIKSPIELLATIHKTVPFSFQRPKQQLLIQKLLGQILLFPPNVAGWKTGKGWIDSNTMVTRLRLASVLLNNAEISYSEKDDFKAIVNSIKKEKRRKRAFIKTETNWQKFNENYESISNEELFESLILCPITSGTKEIINQYKDLPKKDFCIQLMSLPEYQLC</sequence>
<dbReference type="InterPro" id="IPR014917">
    <property type="entry name" value="DUF1800"/>
</dbReference>
<reference evidence="1 2" key="1">
    <citation type="submission" date="2024-05" db="EMBL/GenBank/DDBJ databases">
        <authorList>
            <person name="Duchaud E."/>
        </authorList>
    </citation>
    <scope>NUCLEOTIDE SEQUENCE [LARGE SCALE GENOMIC DNA]</scope>
    <source>
        <strain evidence="1">Ena-SAMPLE-TAB-13-05-2024-13:56:06:370-140302</strain>
    </source>
</reference>
<comment type="caution">
    <text evidence="1">The sequence shown here is derived from an EMBL/GenBank/DDBJ whole genome shotgun (WGS) entry which is preliminary data.</text>
</comment>
<accession>A0ABP1EJF7</accession>
<dbReference type="EMBL" id="CAXIXY010000003">
    <property type="protein sequence ID" value="CAL2081800.1"/>
    <property type="molecule type" value="Genomic_DNA"/>
</dbReference>
<organism evidence="1 2">
    <name type="scientific">Tenacibaculum platacis</name>
    <dbReference type="NCBI Taxonomy" id="3137852"/>
    <lineage>
        <taxon>Bacteria</taxon>
        <taxon>Pseudomonadati</taxon>
        <taxon>Bacteroidota</taxon>
        <taxon>Flavobacteriia</taxon>
        <taxon>Flavobacteriales</taxon>
        <taxon>Flavobacteriaceae</taxon>
        <taxon>Tenacibaculum</taxon>
    </lineage>
</organism>
<evidence type="ECO:0008006" key="3">
    <source>
        <dbReference type="Google" id="ProtNLM"/>
    </source>
</evidence>
<keyword evidence="2" id="KW-1185">Reference proteome</keyword>